<evidence type="ECO:0000256" key="1">
    <source>
        <dbReference type="ARBA" id="ARBA00007472"/>
    </source>
</evidence>
<comment type="function">
    <text evidence="9">Required for the maintenance of the structure of the mitochondrial inner membrane. Involved in mitochondrial morphology. Causes growth arrest when highly overexpressed.</text>
</comment>
<comment type="subunit">
    <text evidence="10">Homooligomer.</text>
</comment>
<name>A0A9N8YS87_9GLOM</name>
<reference evidence="11" key="1">
    <citation type="submission" date="2021-06" db="EMBL/GenBank/DDBJ databases">
        <authorList>
            <person name="Kallberg Y."/>
            <person name="Tangrot J."/>
            <person name="Rosling A."/>
        </authorList>
    </citation>
    <scope>NUCLEOTIDE SEQUENCE</scope>
    <source>
        <strain evidence="11">AZ414A</strain>
    </source>
</reference>
<keyword evidence="4 10" id="KW-0809">Transit peptide</keyword>
<dbReference type="OrthoDB" id="5595506at2759"/>
<dbReference type="PANTHER" id="PTHR31961:SF3">
    <property type="entry name" value="SENSITIVE TO HIGH EXPRESSION PROTEIN 9, MITOCHONDRIAL"/>
    <property type="match status" value="1"/>
</dbReference>
<keyword evidence="8 10" id="KW-0472">Membrane</keyword>
<dbReference type="GO" id="GO:0007007">
    <property type="term" value="P:inner mitochondrial membrane organization"/>
    <property type="evidence" value="ECO:0007669"/>
    <property type="project" value="TreeGrafter"/>
</dbReference>
<sequence>MPLRLCKAEILQNNGKFQTLLHVRNVRCYYPLKIFPFNSYSTFKNETIKSNSKVKNEVFRDPVGSPQSNITEKIGMIDVSAHRPISSFRNSIIIFKDTIRNSIIITKLREQPLVKRIRNTNFQDIIQRVLVRVSRFLNEITGYSAVEKMKEQVAQQENDFKATRKRQAEAKIAYEKAIDARSNTQREINGILQRKTQWSGDDVARITQLYKDEHENMQKEISAKEEFTKCERQVEQEFTDLSKSMMVRYHEEQLWSDKIRSASNILASSIVIFNVIFFLGMQTFVESRRRKKLVDRFESLLIKQTQERDEKLDNGIIQPSTKNFEILNKKMDNLLQISTTGLHDNLSMVEGSTKLKSFMDDFEKPLDDNQRTKKPIELTRDEFDNIILISTLLGASIGLLIGVMANEIFNR</sequence>
<comment type="similarity">
    <text evidence="1 10">Belongs to the SHE9 family.</text>
</comment>
<protein>
    <recommendedName>
        <fullName evidence="10">Sensitive to high expression protein 9, mitochondrial</fullName>
    </recommendedName>
</protein>
<accession>A0A9N8YS87</accession>
<dbReference type="EMBL" id="CAJVPK010000117">
    <property type="protein sequence ID" value="CAG8452656.1"/>
    <property type="molecule type" value="Genomic_DNA"/>
</dbReference>
<evidence type="ECO:0000256" key="5">
    <source>
        <dbReference type="ARBA" id="ARBA00022989"/>
    </source>
</evidence>
<gene>
    <name evidence="11" type="ORF">DEBURN_LOCUS2232</name>
</gene>
<evidence type="ECO:0000256" key="4">
    <source>
        <dbReference type="ARBA" id="ARBA00022946"/>
    </source>
</evidence>
<dbReference type="Proteomes" id="UP000789706">
    <property type="component" value="Unassembled WGS sequence"/>
</dbReference>
<comment type="caution">
    <text evidence="11">The sequence shown here is derived from an EMBL/GenBank/DDBJ whole genome shotgun (WGS) entry which is preliminary data.</text>
</comment>
<feature type="transmembrane region" description="Helical" evidence="10">
    <location>
        <begin position="265"/>
        <end position="285"/>
    </location>
</feature>
<keyword evidence="5 10" id="KW-1133">Transmembrane helix</keyword>
<evidence type="ECO:0000313" key="12">
    <source>
        <dbReference type="Proteomes" id="UP000789706"/>
    </source>
</evidence>
<evidence type="ECO:0000256" key="2">
    <source>
        <dbReference type="ARBA" id="ARBA00022692"/>
    </source>
</evidence>
<proteinExistence type="inferred from homology"/>
<feature type="transmembrane region" description="Helical" evidence="10">
    <location>
        <begin position="383"/>
        <end position="405"/>
    </location>
</feature>
<evidence type="ECO:0000256" key="6">
    <source>
        <dbReference type="ARBA" id="ARBA00023054"/>
    </source>
</evidence>
<organism evidence="11 12">
    <name type="scientific">Diversispora eburnea</name>
    <dbReference type="NCBI Taxonomy" id="1213867"/>
    <lineage>
        <taxon>Eukaryota</taxon>
        <taxon>Fungi</taxon>
        <taxon>Fungi incertae sedis</taxon>
        <taxon>Mucoromycota</taxon>
        <taxon>Glomeromycotina</taxon>
        <taxon>Glomeromycetes</taxon>
        <taxon>Diversisporales</taxon>
        <taxon>Diversisporaceae</taxon>
        <taxon>Diversispora</taxon>
    </lineage>
</organism>
<comment type="subcellular location">
    <subcellularLocation>
        <location evidence="10">Mitochondrion inner membrane</location>
        <topology evidence="10">Multi-pass membrane protein</topology>
    </subcellularLocation>
</comment>
<dbReference type="GO" id="GO:0005743">
    <property type="term" value="C:mitochondrial inner membrane"/>
    <property type="evidence" value="ECO:0007669"/>
    <property type="project" value="UniProtKB-SubCell"/>
</dbReference>
<dbReference type="AlphaFoldDB" id="A0A9N8YS87"/>
<keyword evidence="3 10" id="KW-0999">Mitochondrion inner membrane</keyword>
<evidence type="ECO:0000256" key="10">
    <source>
        <dbReference type="RuleBase" id="RU364128"/>
    </source>
</evidence>
<dbReference type="Pfam" id="PF05546">
    <property type="entry name" value="She9_MDM33"/>
    <property type="match status" value="1"/>
</dbReference>
<evidence type="ECO:0000256" key="9">
    <source>
        <dbReference type="ARBA" id="ARBA00024807"/>
    </source>
</evidence>
<evidence type="ECO:0000256" key="8">
    <source>
        <dbReference type="ARBA" id="ARBA00023136"/>
    </source>
</evidence>
<keyword evidence="7 10" id="KW-0496">Mitochondrion</keyword>
<keyword evidence="12" id="KW-1185">Reference proteome</keyword>
<evidence type="ECO:0000256" key="3">
    <source>
        <dbReference type="ARBA" id="ARBA00022792"/>
    </source>
</evidence>
<keyword evidence="2 10" id="KW-0812">Transmembrane</keyword>
<dbReference type="PANTHER" id="PTHR31961">
    <property type="entry name" value="SENSITIVE TO HIGH EXPRESSION PROTEIN 9, MITOCHONDRIAL"/>
    <property type="match status" value="1"/>
</dbReference>
<evidence type="ECO:0000313" key="11">
    <source>
        <dbReference type="EMBL" id="CAG8452656.1"/>
    </source>
</evidence>
<evidence type="ECO:0000256" key="7">
    <source>
        <dbReference type="ARBA" id="ARBA00023128"/>
    </source>
</evidence>
<keyword evidence="6" id="KW-0175">Coiled coil</keyword>
<dbReference type="InterPro" id="IPR008839">
    <property type="entry name" value="MDM33_fungi"/>
</dbReference>